<keyword evidence="11 12" id="KW-0472">Membrane</keyword>
<evidence type="ECO:0000313" key="15">
    <source>
        <dbReference type="Proteomes" id="UP000184292"/>
    </source>
</evidence>
<dbReference type="GO" id="GO:0016758">
    <property type="term" value="F:hexosyltransferase activity"/>
    <property type="evidence" value="ECO:0007669"/>
    <property type="project" value="TreeGrafter"/>
</dbReference>
<dbReference type="GO" id="GO:0005886">
    <property type="term" value="C:plasma membrane"/>
    <property type="evidence" value="ECO:0007669"/>
    <property type="project" value="UniProtKB-SubCell"/>
</dbReference>
<keyword evidence="7" id="KW-0328">Glycosyltransferase</keyword>
<evidence type="ECO:0000256" key="8">
    <source>
        <dbReference type="ARBA" id="ARBA00022679"/>
    </source>
</evidence>
<evidence type="ECO:0000256" key="3">
    <source>
        <dbReference type="ARBA" id="ARBA00009337"/>
    </source>
</evidence>
<dbReference type="NCBIfam" id="NF003958">
    <property type="entry name" value="PRK05454.2-1"/>
    <property type="match status" value="1"/>
</dbReference>
<proteinExistence type="inferred from homology"/>
<accession>A0A1M6HFG5</accession>
<sequence length="597" mass="63959">MRDPRAAGPDTGRPVAARAIALGFAALCGLAAAAILAQAAAADDVSVWDGLRVALIWLTTTWLAWGAAQVLVGLPPRGDAPPRREGDPVGRTILLMPICNEDPGPVFARIAAMDASSRAAGLALDIAVLSDTRDGPAARRESAAFALLLERTNGAGRIFYRRRTDNRGRKAGNVEDFIRRSGAAYDYALILDADSLMEGATIREMILKMDADRRLGLLQTLPRITGARSIFGRAMQFSAGFYSPVFARGLARMQGDTGPFWGHNAIVRVRAMAECCGLPVLSGRPPFGGTILSHDYVEAALLARGGWRVEVDERLGGSYEEGPEDVVAYARRDRRWCQGNLQHVRLILAPGLRGWSRFVFLQGILAYLVAIFWGAFLAASVLASVTAPPPDYFPEAYNLFPVFPDDRTSRIAGLAVGIGGLLFLPKVAIHLGAALSGRARGFGGAARALVSMLAEILLSTLIAPLMLVYQSRAVGEVLAGHDGGWPATHREGARLTLAEGWVAGRRIAAWGVVLIVAAFLLAPTLAPWLLPVALPMIAAPLLISWTSAPAPRWLFPVPEEATIPPVVARYRANLARWTGPADRDPARQPETGRHVAI</sequence>
<evidence type="ECO:0000256" key="7">
    <source>
        <dbReference type="ARBA" id="ARBA00022676"/>
    </source>
</evidence>
<feature type="transmembrane region" description="Helical" evidence="12">
    <location>
        <begin position="358"/>
        <end position="383"/>
    </location>
</feature>
<comment type="similarity">
    <text evidence="3">Belongs to the glycosyltransferase 2 family. OpgH subfamily.</text>
</comment>
<protein>
    <recommendedName>
        <fullName evidence="4">Glucans biosynthesis glucosyltransferase H</fullName>
    </recommendedName>
</protein>
<reference evidence="14 15" key="1">
    <citation type="submission" date="2016-11" db="EMBL/GenBank/DDBJ databases">
        <authorList>
            <person name="Jaros S."/>
            <person name="Januszkiewicz K."/>
            <person name="Wedrychowicz H."/>
        </authorList>
    </citation>
    <scope>NUCLEOTIDE SEQUENCE [LARGE SCALE GENOMIC DNA]</scope>
    <source>
        <strain evidence="14 15">DSM 100565</strain>
    </source>
</reference>
<evidence type="ECO:0000313" key="14">
    <source>
        <dbReference type="EMBL" id="SHJ20978.1"/>
    </source>
</evidence>
<dbReference type="PANTHER" id="PTHR43867:SF5">
    <property type="entry name" value="GLUCANS BIOSYNTHESIS GLUCOSYLTRANSFERASE H"/>
    <property type="match status" value="1"/>
</dbReference>
<evidence type="ECO:0000256" key="12">
    <source>
        <dbReference type="SAM" id="Phobius"/>
    </source>
</evidence>
<evidence type="ECO:0000256" key="11">
    <source>
        <dbReference type="ARBA" id="ARBA00023136"/>
    </source>
</evidence>
<dbReference type="NCBIfam" id="NF003962">
    <property type="entry name" value="PRK05454.2-5"/>
    <property type="match status" value="1"/>
</dbReference>
<dbReference type="OrthoDB" id="9775281at2"/>
<dbReference type="EMBL" id="FQYO01000006">
    <property type="protein sequence ID" value="SHJ20978.1"/>
    <property type="molecule type" value="Genomic_DNA"/>
</dbReference>
<keyword evidence="8 14" id="KW-0808">Transferase</keyword>
<dbReference type="InterPro" id="IPR029044">
    <property type="entry name" value="Nucleotide-diphossugar_trans"/>
</dbReference>
<name>A0A1M6HFG5_9RHOB</name>
<dbReference type="RefSeq" id="WP_073333462.1">
    <property type="nucleotide sequence ID" value="NZ_FQYO01000006.1"/>
</dbReference>
<keyword evidence="9 12" id="KW-0812">Transmembrane</keyword>
<gene>
    <name evidence="14" type="ORF">SAMN05444417_3207</name>
</gene>
<evidence type="ECO:0000256" key="9">
    <source>
        <dbReference type="ARBA" id="ARBA00022692"/>
    </source>
</evidence>
<keyword evidence="5" id="KW-1003">Cell membrane</keyword>
<keyword evidence="10 12" id="KW-1133">Transmembrane helix</keyword>
<evidence type="ECO:0000256" key="5">
    <source>
        <dbReference type="ARBA" id="ARBA00022475"/>
    </source>
</evidence>
<dbReference type="AlphaFoldDB" id="A0A1M6HFG5"/>
<dbReference type="PANTHER" id="PTHR43867">
    <property type="entry name" value="CELLULOSE SYNTHASE CATALYTIC SUBUNIT A [UDP-FORMING]"/>
    <property type="match status" value="1"/>
</dbReference>
<dbReference type="SUPFAM" id="SSF53448">
    <property type="entry name" value="Nucleotide-diphospho-sugar transferases"/>
    <property type="match status" value="1"/>
</dbReference>
<comment type="subcellular location">
    <subcellularLocation>
        <location evidence="1">Cell inner membrane</location>
        <topology evidence="1">Multi-pass membrane protein</topology>
    </subcellularLocation>
</comment>
<evidence type="ECO:0000256" key="1">
    <source>
        <dbReference type="ARBA" id="ARBA00004429"/>
    </source>
</evidence>
<keyword evidence="6" id="KW-0997">Cell inner membrane</keyword>
<dbReference type="InterPro" id="IPR001173">
    <property type="entry name" value="Glyco_trans_2-like"/>
</dbReference>
<evidence type="ECO:0000256" key="4">
    <source>
        <dbReference type="ARBA" id="ARBA00020585"/>
    </source>
</evidence>
<dbReference type="STRING" id="1447782.SAMN05444417_3207"/>
<evidence type="ECO:0000256" key="10">
    <source>
        <dbReference type="ARBA" id="ARBA00022989"/>
    </source>
</evidence>
<evidence type="ECO:0000256" key="2">
    <source>
        <dbReference type="ARBA" id="ARBA00005001"/>
    </source>
</evidence>
<comment type="pathway">
    <text evidence="2">Glycan metabolism; osmoregulated periplasmic glucan (OPG) biosynthesis.</text>
</comment>
<feature type="transmembrane region" description="Helical" evidence="12">
    <location>
        <begin position="52"/>
        <end position="74"/>
    </location>
</feature>
<dbReference type="NCBIfam" id="NF003959">
    <property type="entry name" value="PRK05454.2-2"/>
    <property type="match status" value="1"/>
</dbReference>
<feature type="transmembrane region" description="Helical" evidence="12">
    <location>
        <begin position="448"/>
        <end position="469"/>
    </location>
</feature>
<dbReference type="Pfam" id="PF13632">
    <property type="entry name" value="Glyco_trans_2_3"/>
    <property type="match status" value="1"/>
</dbReference>
<evidence type="ECO:0000256" key="6">
    <source>
        <dbReference type="ARBA" id="ARBA00022519"/>
    </source>
</evidence>
<keyword evidence="15" id="KW-1185">Reference proteome</keyword>
<feature type="domain" description="Glycosyltransferase 2-like" evidence="13">
    <location>
        <begin position="189"/>
        <end position="383"/>
    </location>
</feature>
<feature type="transmembrane region" description="Helical" evidence="12">
    <location>
        <begin position="507"/>
        <end position="530"/>
    </location>
</feature>
<feature type="transmembrane region" description="Helical" evidence="12">
    <location>
        <begin position="411"/>
        <end position="436"/>
    </location>
</feature>
<dbReference type="InterPro" id="IPR050321">
    <property type="entry name" value="Glycosyltr_2/OpgH_subfam"/>
</dbReference>
<dbReference type="Proteomes" id="UP000184292">
    <property type="component" value="Unassembled WGS sequence"/>
</dbReference>
<dbReference type="Gene3D" id="3.90.550.10">
    <property type="entry name" value="Spore Coat Polysaccharide Biosynthesis Protein SpsA, Chain A"/>
    <property type="match status" value="1"/>
</dbReference>
<evidence type="ECO:0000259" key="13">
    <source>
        <dbReference type="Pfam" id="PF13632"/>
    </source>
</evidence>
<organism evidence="14 15">
    <name type="scientific">Wenxinia saemankumensis</name>
    <dbReference type="NCBI Taxonomy" id="1447782"/>
    <lineage>
        <taxon>Bacteria</taxon>
        <taxon>Pseudomonadati</taxon>
        <taxon>Pseudomonadota</taxon>
        <taxon>Alphaproteobacteria</taxon>
        <taxon>Rhodobacterales</taxon>
        <taxon>Roseobacteraceae</taxon>
        <taxon>Wenxinia</taxon>
    </lineage>
</organism>